<protein>
    <submittedName>
        <fullName evidence="2">Uncharacterized protein</fullName>
    </submittedName>
</protein>
<dbReference type="EMBL" id="CP032869">
    <property type="protein sequence ID" value="AYL95338.1"/>
    <property type="molecule type" value="Genomic_DNA"/>
</dbReference>
<keyword evidence="1" id="KW-0472">Membrane</keyword>
<sequence length="109" mass="12694">MSPDFEWLIHCQFDKLILMPFPVGPDCFLSELLTIGQFFILLKMGGKRKIATPPGEKKRIYRRKARLDLDEQIVTHFTENELEKETELLNLIAEIIVNATLRELYETGN</sequence>
<dbReference type="KEGG" id="muh:HYN43_008525"/>
<name>A0A494VVM0_9SPHI</name>
<dbReference type="AlphaFoldDB" id="A0A494VVM0"/>
<keyword evidence="1" id="KW-0812">Transmembrane</keyword>
<reference evidence="2 3" key="1">
    <citation type="submission" date="2018-10" db="EMBL/GenBank/DDBJ databases">
        <title>Genome sequencing of Mucilaginibacter sp. HYN0043.</title>
        <authorList>
            <person name="Kim M."/>
            <person name="Yi H."/>
        </authorList>
    </citation>
    <scope>NUCLEOTIDE SEQUENCE [LARGE SCALE GENOMIC DNA]</scope>
    <source>
        <strain evidence="2 3">HYN0043</strain>
    </source>
</reference>
<organism evidence="2 3">
    <name type="scientific">Mucilaginibacter celer</name>
    <dbReference type="NCBI Taxonomy" id="2305508"/>
    <lineage>
        <taxon>Bacteria</taxon>
        <taxon>Pseudomonadati</taxon>
        <taxon>Bacteroidota</taxon>
        <taxon>Sphingobacteriia</taxon>
        <taxon>Sphingobacteriales</taxon>
        <taxon>Sphingobacteriaceae</taxon>
        <taxon>Mucilaginibacter</taxon>
    </lineage>
</organism>
<evidence type="ECO:0000313" key="3">
    <source>
        <dbReference type="Proteomes" id="UP000270046"/>
    </source>
</evidence>
<proteinExistence type="predicted"/>
<accession>A0A494VVM0</accession>
<evidence type="ECO:0000256" key="1">
    <source>
        <dbReference type="SAM" id="Phobius"/>
    </source>
</evidence>
<dbReference type="OrthoDB" id="9915452at2"/>
<feature type="transmembrane region" description="Helical" evidence="1">
    <location>
        <begin position="23"/>
        <end position="42"/>
    </location>
</feature>
<keyword evidence="3" id="KW-1185">Reference proteome</keyword>
<keyword evidence="1" id="KW-1133">Transmembrane helix</keyword>
<evidence type="ECO:0000313" key="2">
    <source>
        <dbReference type="EMBL" id="AYL95338.1"/>
    </source>
</evidence>
<dbReference type="Proteomes" id="UP000270046">
    <property type="component" value="Chromosome"/>
</dbReference>
<gene>
    <name evidence="2" type="ORF">HYN43_008525</name>
</gene>